<feature type="signal peptide" evidence="1">
    <location>
        <begin position="1"/>
        <end position="17"/>
    </location>
</feature>
<reference evidence="2" key="2">
    <citation type="submission" date="2022-10" db="EMBL/GenBank/DDBJ databases">
        <authorList>
            <consortium name="ENA_rothamsted_submissions"/>
            <consortium name="culmorum"/>
            <person name="King R."/>
        </authorList>
    </citation>
    <scope>NUCLEOTIDE SEQUENCE</scope>
</reference>
<dbReference type="Proteomes" id="UP001153620">
    <property type="component" value="Chromosome 4"/>
</dbReference>
<sequence>MEKIEIFIALLLGVALSVHFVIQGQDYGSQDYGSQDYGSSNATSENSTGNGTQADDYYYYYYYYEEPQYPSECPMNQFSSQQEFDDCCAAMDANRRNFSDCCEYPQLVVWQWQYNMCIKNVQAKGQEPNRCNVMPCCYQYMGTIDSTVTKSGIKVAGLKYSFLLSVNNNTAWVKPINESVEICNKHLRKTVPSKRNANAYKSFWDCYETIPLYLYDIIGCSYNFN</sequence>
<evidence type="ECO:0000313" key="3">
    <source>
        <dbReference type="Proteomes" id="UP001153620"/>
    </source>
</evidence>
<accession>A0A9N9WWI3</accession>
<organism evidence="2 3">
    <name type="scientific">Chironomus riparius</name>
    <dbReference type="NCBI Taxonomy" id="315576"/>
    <lineage>
        <taxon>Eukaryota</taxon>
        <taxon>Metazoa</taxon>
        <taxon>Ecdysozoa</taxon>
        <taxon>Arthropoda</taxon>
        <taxon>Hexapoda</taxon>
        <taxon>Insecta</taxon>
        <taxon>Pterygota</taxon>
        <taxon>Neoptera</taxon>
        <taxon>Endopterygota</taxon>
        <taxon>Diptera</taxon>
        <taxon>Nematocera</taxon>
        <taxon>Chironomoidea</taxon>
        <taxon>Chironomidae</taxon>
        <taxon>Chironominae</taxon>
        <taxon>Chironomus</taxon>
    </lineage>
</organism>
<name>A0A9N9WWI3_9DIPT</name>
<dbReference type="Gene3D" id="1.10.238.270">
    <property type="match status" value="1"/>
</dbReference>
<dbReference type="OrthoDB" id="10475998at2759"/>
<feature type="chain" id="PRO_5040515586" evidence="1">
    <location>
        <begin position="18"/>
        <end position="225"/>
    </location>
</feature>
<proteinExistence type="predicted"/>
<protein>
    <submittedName>
        <fullName evidence="2">Uncharacterized protein</fullName>
    </submittedName>
</protein>
<evidence type="ECO:0000313" key="2">
    <source>
        <dbReference type="EMBL" id="CAG9811935.1"/>
    </source>
</evidence>
<keyword evidence="3" id="KW-1185">Reference proteome</keyword>
<gene>
    <name evidence="2" type="ORF">CHIRRI_LOCUS14742</name>
</gene>
<dbReference type="EMBL" id="OU895880">
    <property type="protein sequence ID" value="CAG9811935.1"/>
    <property type="molecule type" value="Genomic_DNA"/>
</dbReference>
<reference evidence="2" key="1">
    <citation type="submission" date="2022-01" db="EMBL/GenBank/DDBJ databases">
        <authorList>
            <person name="King R."/>
        </authorList>
    </citation>
    <scope>NUCLEOTIDE SEQUENCE</scope>
</reference>
<evidence type="ECO:0000256" key="1">
    <source>
        <dbReference type="SAM" id="SignalP"/>
    </source>
</evidence>
<keyword evidence="1" id="KW-0732">Signal</keyword>
<dbReference type="AlphaFoldDB" id="A0A9N9WWI3"/>